<proteinExistence type="predicted"/>
<evidence type="ECO:0000256" key="1">
    <source>
        <dbReference type="SAM" id="Coils"/>
    </source>
</evidence>
<evidence type="ECO:0000259" key="5">
    <source>
        <dbReference type="Pfam" id="PF18708"/>
    </source>
</evidence>
<sequence>MMKKCPHCEFELIADQKFCPNCGAKLIDDIAIKPENDNIKWSEYQDVPIESVIEHFSELHDGNDDEEAETDEFADNPILAEYIRKHKDGYKEAAAEELQEPVGESAEVVEEPEPVEEQPTEEPEIPVVPVTEDSDEVAETPAEEPEEVKEISEENIAAVPVIDPIPEPIKASEPEVKPEQNIEPQPEKQPTTPKKSKKKYWLTAAALVVVAGGAWMYYDNQQKEKAEAARQEQLRVDTAVARIETELGNFYLDQEEQFVVPGKTAADVEKLMQELEEYSSEPKYEELKDKGQKLQVKIAVLDQINSHFAEPIVVGDELKENVHVKDGDSVDMALLTEDTPFAKLINQAIKQGKEEFKELQATNAAVESLTSNYKEEQLSDSVTRKDYEDTKEKVDKLFDGEEKKAYLAQLATIEKALDKREAEAQELAEQQAQAAAEAAQNEASSNQQTEQPAQTEQPQAEPEAPVQEQTPTTPQTNAGSEILGPNTPKNSNNEPIISSRQSDIDDANNPAWNWAPGVYDKVINESIKRGYIVEGDFYVERVRIENGEGYYNLYATSNKSSLLKGTSESALPMYLFTINAKTGFFRGNGSN</sequence>
<dbReference type="InterPro" id="IPR026870">
    <property type="entry name" value="Zinc_ribbon_dom"/>
</dbReference>
<dbReference type="Proteomes" id="UP000664701">
    <property type="component" value="Chromosome"/>
</dbReference>
<feature type="compositionally biased region" description="Acidic residues" evidence="2">
    <location>
        <begin position="132"/>
        <end position="147"/>
    </location>
</feature>
<reference evidence="6 7" key="2">
    <citation type="submission" date="2024-03" db="EMBL/GenBank/DDBJ databases">
        <title>The Genome Sequence of Enterococcus sp. DIV2402.</title>
        <authorList>
            <consortium name="The Broad Institute Genomics Platform"/>
            <consortium name="The Broad Institute Microbial Omics Core"/>
            <consortium name="The Broad Institute Genomic Center for Infectious Diseases"/>
            <person name="Earl A."/>
            <person name="Manson A."/>
            <person name="Gilmore M."/>
            <person name="Schwartman J."/>
            <person name="Shea T."/>
            <person name="Abouelleil A."/>
            <person name="Cao P."/>
            <person name="Chapman S."/>
            <person name="Cusick C."/>
            <person name="Young S."/>
            <person name="Neafsey D."/>
            <person name="Nusbaum C."/>
            <person name="Birren B."/>
        </authorList>
    </citation>
    <scope>NUCLEOTIDE SEQUENCE [LARGE SCALE GENOMIC DNA]</scope>
    <source>
        <strain evidence="6 7">DIV2402</strain>
    </source>
</reference>
<feature type="region of interest" description="Disordered" evidence="2">
    <location>
        <begin position="164"/>
        <end position="196"/>
    </location>
</feature>
<feature type="compositionally biased region" description="Acidic residues" evidence="2">
    <location>
        <begin position="107"/>
        <end position="124"/>
    </location>
</feature>
<evidence type="ECO:0000313" key="7">
    <source>
        <dbReference type="Proteomes" id="UP000664701"/>
    </source>
</evidence>
<keyword evidence="1" id="KW-0175">Coiled coil</keyword>
<dbReference type="Pfam" id="PF18041">
    <property type="entry name" value="MapZ_EC1"/>
    <property type="match status" value="1"/>
</dbReference>
<dbReference type="Pfam" id="PF13240">
    <property type="entry name" value="Zn_Ribbon_1"/>
    <property type="match status" value="1"/>
</dbReference>
<organism evidence="6 7">
    <name type="scientific">Candidatus Enterococcus lowellii</name>
    <dbReference type="NCBI Taxonomy" id="2230877"/>
    <lineage>
        <taxon>Bacteria</taxon>
        <taxon>Bacillati</taxon>
        <taxon>Bacillota</taxon>
        <taxon>Bacilli</taxon>
        <taxon>Lactobacillales</taxon>
        <taxon>Enterococcaceae</taxon>
        <taxon>Enterococcus</taxon>
    </lineage>
</organism>
<keyword evidence="7" id="KW-1185">Reference proteome</keyword>
<feature type="domain" description="MapZ extracellular C-terminal" evidence="5">
    <location>
        <begin position="495"/>
        <end position="588"/>
    </location>
</feature>
<dbReference type="InterPro" id="IPR040532">
    <property type="entry name" value="MapZ_C2"/>
</dbReference>
<feature type="domain" description="MapZ extracellular" evidence="4">
    <location>
        <begin position="224"/>
        <end position="351"/>
    </location>
</feature>
<evidence type="ECO:0000259" key="3">
    <source>
        <dbReference type="Pfam" id="PF13240"/>
    </source>
</evidence>
<feature type="region of interest" description="Disordered" evidence="2">
    <location>
        <begin position="98"/>
        <end position="151"/>
    </location>
</feature>
<accession>A0ABZ2SS40</accession>
<evidence type="ECO:0000256" key="2">
    <source>
        <dbReference type="SAM" id="MobiDB-lite"/>
    </source>
</evidence>
<feature type="compositionally biased region" description="Polar residues" evidence="2">
    <location>
        <begin position="487"/>
        <end position="501"/>
    </location>
</feature>
<protein>
    <submittedName>
        <fullName evidence="6">Mid-cell-anchored protein Z</fullName>
    </submittedName>
</protein>
<dbReference type="InterPro" id="IPR041295">
    <property type="entry name" value="MapZ_EC1"/>
</dbReference>
<feature type="region of interest" description="Disordered" evidence="2">
    <location>
        <begin position="424"/>
        <end position="510"/>
    </location>
</feature>
<gene>
    <name evidence="6" type="ORF">DOK78_002478</name>
</gene>
<feature type="domain" description="Zinc-ribbon" evidence="3">
    <location>
        <begin position="4"/>
        <end position="26"/>
    </location>
</feature>
<dbReference type="EMBL" id="CP147251">
    <property type="protein sequence ID" value="WYJ77840.1"/>
    <property type="molecule type" value="Genomic_DNA"/>
</dbReference>
<evidence type="ECO:0000313" key="6">
    <source>
        <dbReference type="EMBL" id="WYJ77840.1"/>
    </source>
</evidence>
<reference evidence="6 7" key="1">
    <citation type="submission" date="2021-03" db="EMBL/GenBank/DDBJ databases">
        <authorList>
            <person name="Gilmore M.S."/>
            <person name="Schwartzman J."/>
            <person name="Van Tyne D."/>
            <person name="Martin M."/>
            <person name="Earl A.M."/>
            <person name="Manson A.L."/>
            <person name="Straub T."/>
            <person name="Salamzade R."/>
            <person name="Saavedra J."/>
            <person name="Lebreton F."/>
            <person name="Prichula J."/>
            <person name="Schaufler K."/>
            <person name="Gaca A."/>
            <person name="Sgardioli B."/>
            <person name="Wagenaar J."/>
            <person name="Strong T."/>
        </authorList>
    </citation>
    <scope>NUCLEOTIDE SEQUENCE [LARGE SCALE GENOMIC DNA]</scope>
    <source>
        <strain evidence="6 7">DIV2402</strain>
    </source>
</reference>
<feature type="compositionally biased region" description="Basic and acidic residues" evidence="2">
    <location>
        <begin position="170"/>
        <end position="180"/>
    </location>
</feature>
<name>A0ABZ2SS40_9ENTE</name>
<dbReference type="Pfam" id="PF18708">
    <property type="entry name" value="MapZ_C2"/>
    <property type="match status" value="1"/>
</dbReference>
<evidence type="ECO:0000259" key="4">
    <source>
        <dbReference type="Pfam" id="PF18041"/>
    </source>
</evidence>
<feature type="coiled-coil region" evidence="1">
    <location>
        <begin position="342"/>
        <end position="369"/>
    </location>
</feature>
<feature type="compositionally biased region" description="Low complexity" evidence="2">
    <location>
        <begin position="425"/>
        <end position="476"/>
    </location>
</feature>